<organism evidence="2 3">
    <name type="scientific">Amycolatopsis suaedae</name>
    <dbReference type="NCBI Taxonomy" id="2510978"/>
    <lineage>
        <taxon>Bacteria</taxon>
        <taxon>Bacillati</taxon>
        <taxon>Actinomycetota</taxon>
        <taxon>Actinomycetes</taxon>
        <taxon>Pseudonocardiales</taxon>
        <taxon>Pseudonocardiaceae</taxon>
        <taxon>Amycolatopsis</taxon>
    </lineage>
</organism>
<sequence>MCVGCRERASIDALLRLVVADGALVVDRERRLPGRGAWMHPSPRCLSQAERRRALPRALRVSGPLDTGGLRSWTG</sequence>
<evidence type="ECO:0000313" key="3">
    <source>
        <dbReference type="Proteomes" id="UP000292003"/>
    </source>
</evidence>
<reference evidence="2 3" key="1">
    <citation type="submission" date="2019-02" db="EMBL/GenBank/DDBJ databases">
        <title>Draft genome sequence of Amycolatopsis sp. 8-3EHSu isolated from roots of Suaeda maritima.</title>
        <authorList>
            <person name="Duangmal K."/>
            <person name="Chantavorakit T."/>
        </authorList>
    </citation>
    <scope>NUCLEOTIDE SEQUENCE [LARGE SCALE GENOMIC DNA]</scope>
    <source>
        <strain evidence="2 3">8-3EHSu</strain>
    </source>
</reference>
<dbReference type="AlphaFoldDB" id="A0A4Q7J0I5"/>
<feature type="domain" description="YlxR" evidence="1">
    <location>
        <begin position="1"/>
        <end position="62"/>
    </location>
</feature>
<dbReference type="Gene3D" id="3.30.1230.10">
    <property type="entry name" value="YlxR-like"/>
    <property type="match status" value="1"/>
</dbReference>
<name>A0A4Q7J0I5_9PSEU</name>
<protein>
    <submittedName>
        <fullName evidence="2">YlxR family protein</fullName>
    </submittedName>
</protein>
<accession>A0A4Q7J0I5</accession>
<dbReference type="EMBL" id="SFCC01000021">
    <property type="protein sequence ID" value="RZQ59883.1"/>
    <property type="molecule type" value="Genomic_DNA"/>
</dbReference>
<dbReference type="Pfam" id="PF04296">
    <property type="entry name" value="YlxR"/>
    <property type="match status" value="1"/>
</dbReference>
<dbReference type="RefSeq" id="WP_130479448.1">
    <property type="nucleotide sequence ID" value="NZ_SFCC01000021.1"/>
</dbReference>
<evidence type="ECO:0000313" key="2">
    <source>
        <dbReference type="EMBL" id="RZQ59883.1"/>
    </source>
</evidence>
<keyword evidence="3" id="KW-1185">Reference proteome</keyword>
<dbReference type="InterPro" id="IPR007393">
    <property type="entry name" value="YlxR_dom"/>
</dbReference>
<dbReference type="Proteomes" id="UP000292003">
    <property type="component" value="Unassembled WGS sequence"/>
</dbReference>
<dbReference type="OrthoDB" id="5244965at2"/>
<evidence type="ECO:0000259" key="1">
    <source>
        <dbReference type="Pfam" id="PF04296"/>
    </source>
</evidence>
<dbReference type="PANTHER" id="PTHR34215">
    <property type="entry name" value="BLL0784 PROTEIN"/>
    <property type="match status" value="1"/>
</dbReference>
<dbReference type="PANTHER" id="PTHR34215:SF1">
    <property type="entry name" value="YLXR DOMAIN-CONTAINING PROTEIN"/>
    <property type="match status" value="1"/>
</dbReference>
<comment type="caution">
    <text evidence="2">The sequence shown here is derived from an EMBL/GenBank/DDBJ whole genome shotgun (WGS) entry which is preliminary data.</text>
</comment>
<proteinExistence type="predicted"/>
<gene>
    <name evidence="2" type="ORF">EWH70_32090</name>
</gene>
<dbReference type="InterPro" id="IPR035931">
    <property type="entry name" value="YlxR-like_sf"/>
</dbReference>
<dbReference type="SUPFAM" id="SSF64376">
    <property type="entry name" value="YlxR-like"/>
    <property type="match status" value="1"/>
</dbReference>
<dbReference type="InterPro" id="IPR037465">
    <property type="entry name" value="YlxR"/>
</dbReference>